<evidence type="ECO:0000256" key="1">
    <source>
        <dbReference type="SAM" id="MobiDB-lite"/>
    </source>
</evidence>
<dbReference type="Proteomes" id="UP000604825">
    <property type="component" value="Unassembled WGS sequence"/>
</dbReference>
<keyword evidence="2" id="KW-0732">Signal</keyword>
<protein>
    <submittedName>
        <fullName evidence="3">Uncharacterized protein</fullName>
    </submittedName>
</protein>
<evidence type="ECO:0000313" key="3">
    <source>
        <dbReference type="EMBL" id="CAD6205538.1"/>
    </source>
</evidence>
<gene>
    <name evidence="3" type="ORF">NCGR_LOCUS3369</name>
</gene>
<reference evidence="3" key="1">
    <citation type="submission" date="2020-10" db="EMBL/GenBank/DDBJ databases">
        <authorList>
            <person name="Han B."/>
            <person name="Lu T."/>
            <person name="Zhao Q."/>
            <person name="Huang X."/>
            <person name="Zhao Y."/>
        </authorList>
    </citation>
    <scope>NUCLEOTIDE SEQUENCE</scope>
</reference>
<feature type="compositionally biased region" description="Basic and acidic residues" evidence="1">
    <location>
        <begin position="24"/>
        <end position="36"/>
    </location>
</feature>
<dbReference type="EMBL" id="CAJGYO010000001">
    <property type="protein sequence ID" value="CAD6205538.1"/>
    <property type="molecule type" value="Genomic_DNA"/>
</dbReference>
<dbReference type="AlphaFoldDB" id="A0A811MJ66"/>
<feature type="chain" id="PRO_5032990563" evidence="2">
    <location>
        <begin position="25"/>
        <end position="116"/>
    </location>
</feature>
<accession>A0A811MJ66</accession>
<organism evidence="3 4">
    <name type="scientific">Miscanthus lutarioriparius</name>
    <dbReference type="NCBI Taxonomy" id="422564"/>
    <lineage>
        <taxon>Eukaryota</taxon>
        <taxon>Viridiplantae</taxon>
        <taxon>Streptophyta</taxon>
        <taxon>Embryophyta</taxon>
        <taxon>Tracheophyta</taxon>
        <taxon>Spermatophyta</taxon>
        <taxon>Magnoliopsida</taxon>
        <taxon>Liliopsida</taxon>
        <taxon>Poales</taxon>
        <taxon>Poaceae</taxon>
        <taxon>PACMAD clade</taxon>
        <taxon>Panicoideae</taxon>
        <taxon>Andropogonodae</taxon>
        <taxon>Andropogoneae</taxon>
        <taxon>Saccharinae</taxon>
        <taxon>Miscanthus</taxon>
    </lineage>
</organism>
<feature type="signal peptide" evidence="2">
    <location>
        <begin position="1"/>
        <end position="24"/>
    </location>
</feature>
<feature type="region of interest" description="Disordered" evidence="1">
    <location>
        <begin position="24"/>
        <end position="116"/>
    </location>
</feature>
<comment type="caution">
    <text evidence="3">The sequence shown here is derived from an EMBL/GenBank/DDBJ whole genome shotgun (WGS) entry which is preliminary data.</text>
</comment>
<name>A0A811MJ66_9POAL</name>
<evidence type="ECO:0000256" key="2">
    <source>
        <dbReference type="SAM" id="SignalP"/>
    </source>
</evidence>
<keyword evidence="4" id="KW-1185">Reference proteome</keyword>
<proteinExistence type="predicted"/>
<evidence type="ECO:0000313" key="4">
    <source>
        <dbReference type="Proteomes" id="UP000604825"/>
    </source>
</evidence>
<feature type="compositionally biased region" description="Pro residues" evidence="1">
    <location>
        <begin position="50"/>
        <end position="70"/>
    </location>
</feature>
<sequence length="116" mass="12181">MALSAHRLVAGALVILAAVALARSDAEQRSPRRYDVADAMGSGQLQGQAPAPPCQVSPPFVSSPPPPPCPAGHQDQRREAPMPRYLGVQRTAPAPPSPRSARQVNWAQLPPPPPSS</sequence>